<keyword evidence="6 9" id="KW-0224">Dipeptidase</keyword>
<dbReference type="PANTHER" id="PTHR43126">
    <property type="entry name" value="D-ALANYL-D-ALANINE DIPEPTIDASE"/>
    <property type="match status" value="1"/>
</dbReference>
<evidence type="ECO:0000256" key="8">
    <source>
        <dbReference type="ARBA" id="ARBA00023316"/>
    </source>
</evidence>
<keyword evidence="3 9" id="KW-0479">Metal-binding</keyword>
<dbReference type="EMBL" id="FORA01000003">
    <property type="protein sequence ID" value="SFJ29874.1"/>
    <property type="molecule type" value="Genomic_DNA"/>
</dbReference>
<dbReference type="EC" id="3.4.13.22" evidence="9"/>
<feature type="binding site" evidence="9">
    <location>
        <position position="163"/>
    </location>
    <ligand>
        <name>Zn(2+)</name>
        <dbReference type="ChEBI" id="CHEBI:29105"/>
        <note>catalytic</note>
    </ligand>
</feature>
<comment type="cofactor">
    <cofactor evidence="9">
        <name>Zn(2+)</name>
        <dbReference type="ChEBI" id="CHEBI:29105"/>
    </cofactor>
    <text evidence="9">Binds 1 zinc ion per subunit.</text>
</comment>
<evidence type="ECO:0000256" key="5">
    <source>
        <dbReference type="ARBA" id="ARBA00022833"/>
    </source>
</evidence>
<dbReference type="InterPro" id="IPR000755">
    <property type="entry name" value="A_A_dipeptidase"/>
</dbReference>
<dbReference type="InterPro" id="IPR009045">
    <property type="entry name" value="Zn_M74/Hedgehog-like"/>
</dbReference>
<dbReference type="STRING" id="390807.SAMN04488095_2446"/>
<dbReference type="AlphaFoldDB" id="A0A1I3Q6K8"/>
<dbReference type="GO" id="GO:0008237">
    <property type="term" value="F:metallopeptidase activity"/>
    <property type="evidence" value="ECO:0007669"/>
    <property type="project" value="UniProtKB-KW"/>
</dbReference>
<keyword evidence="2 9" id="KW-0645">Protease</keyword>
<feature type="site" description="Transition state stabilizer" evidence="9">
    <location>
        <position position="110"/>
    </location>
</feature>
<dbReference type="SUPFAM" id="SSF55166">
    <property type="entry name" value="Hedgehog/DD-peptidase"/>
    <property type="match status" value="1"/>
</dbReference>
<evidence type="ECO:0000313" key="10">
    <source>
        <dbReference type="EMBL" id="SFJ29874.1"/>
    </source>
</evidence>
<keyword evidence="4 9" id="KW-0378">Hydrolase</keyword>
<dbReference type="GO" id="GO:0071555">
    <property type="term" value="P:cell wall organization"/>
    <property type="evidence" value="ECO:0007669"/>
    <property type="project" value="UniProtKB-KW"/>
</dbReference>
<comment type="similarity">
    <text evidence="9">Belongs to the peptidase M15D family.</text>
</comment>
<organism evidence="10 11">
    <name type="scientific">Jannaschia pohangensis</name>
    <dbReference type="NCBI Taxonomy" id="390807"/>
    <lineage>
        <taxon>Bacteria</taxon>
        <taxon>Pseudomonadati</taxon>
        <taxon>Pseudomonadota</taxon>
        <taxon>Alphaproteobacteria</taxon>
        <taxon>Rhodobacterales</taxon>
        <taxon>Roseobacteraceae</taxon>
        <taxon>Jannaschia</taxon>
    </lineage>
</organism>
<keyword evidence="7 9" id="KW-0482">Metalloprotease</keyword>
<sequence length="266" mass="29105">MMYLTEGPLAALRDRPLATPVAAAARLRAGYRDHAVDLSDPRGADPMVELRDHGIAGANAYFTGVAPYHAPVDGAVPDLLLRAPLAARLAGVNARLDPYGLELWVFDAWRPIAVQNRFHDHWMPARLRALHPDWSAAEVAAQTEKYWARGADGPVDPLSPPPHATGAAVDLTIRQKGGAELFMGTIFDDVSDASNTDALETEPEGLAFSLREARANRRLLYWLMEEAGFANNPTEWWHFSLGDQMWARITRAEAAFYSVAPDAPGS</sequence>
<comment type="function">
    <text evidence="9">Catalyzes hydrolysis of the D-alanyl-D-alanine dipeptide.</text>
</comment>
<evidence type="ECO:0000256" key="2">
    <source>
        <dbReference type="ARBA" id="ARBA00022670"/>
    </source>
</evidence>
<dbReference type="GO" id="GO:0160237">
    <property type="term" value="F:D-Ala-D-Ala dipeptidase activity"/>
    <property type="evidence" value="ECO:0007669"/>
    <property type="project" value="UniProtKB-EC"/>
</dbReference>
<keyword evidence="5 9" id="KW-0862">Zinc</keyword>
<proteinExistence type="inferred from homology"/>
<keyword evidence="8" id="KW-0961">Cell wall biogenesis/degradation</keyword>
<feature type="binding site" evidence="9">
    <location>
        <position position="238"/>
    </location>
    <ligand>
        <name>Zn(2+)</name>
        <dbReference type="ChEBI" id="CHEBI:29105"/>
        <note>catalytic</note>
    </ligand>
</feature>
<evidence type="ECO:0000256" key="3">
    <source>
        <dbReference type="ARBA" id="ARBA00022723"/>
    </source>
</evidence>
<reference evidence="10 11" key="1">
    <citation type="submission" date="2016-10" db="EMBL/GenBank/DDBJ databases">
        <authorList>
            <person name="de Groot N.N."/>
        </authorList>
    </citation>
    <scope>NUCLEOTIDE SEQUENCE [LARGE SCALE GENOMIC DNA]</scope>
    <source>
        <strain evidence="10 11">DSM 19073</strain>
    </source>
</reference>
<dbReference type="OrthoDB" id="9801430at2"/>
<keyword evidence="11" id="KW-1185">Reference proteome</keyword>
<dbReference type="Proteomes" id="UP000199110">
    <property type="component" value="Unassembled WGS sequence"/>
</dbReference>
<evidence type="ECO:0000256" key="4">
    <source>
        <dbReference type="ARBA" id="ARBA00022801"/>
    </source>
</evidence>
<feature type="active site" description="Proton donor/acceptor" evidence="9">
    <location>
        <position position="235"/>
    </location>
</feature>
<dbReference type="RefSeq" id="WP_092780940.1">
    <property type="nucleotide sequence ID" value="NZ_FORA01000003.1"/>
</dbReference>
<evidence type="ECO:0000256" key="6">
    <source>
        <dbReference type="ARBA" id="ARBA00022997"/>
    </source>
</evidence>
<dbReference type="Gene3D" id="3.30.1380.10">
    <property type="match status" value="1"/>
</dbReference>
<name>A0A1I3Q6K8_9RHOB</name>
<dbReference type="Pfam" id="PF01427">
    <property type="entry name" value="Peptidase_M15"/>
    <property type="match status" value="1"/>
</dbReference>
<protein>
    <recommendedName>
        <fullName evidence="9">D-alanyl-D-alanine dipeptidase</fullName>
        <shortName evidence="9">D-Ala-D-Ala dipeptidase</shortName>
        <ecNumber evidence="9">3.4.13.22</ecNumber>
    </recommendedName>
</protein>
<evidence type="ECO:0000313" key="11">
    <source>
        <dbReference type="Proteomes" id="UP000199110"/>
    </source>
</evidence>
<evidence type="ECO:0000256" key="9">
    <source>
        <dbReference type="HAMAP-Rule" id="MF_01924"/>
    </source>
</evidence>
<evidence type="ECO:0000256" key="1">
    <source>
        <dbReference type="ARBA" id="ARBA00001362"/>
    </source>
</evidence>
<dbReference type="GO" id="GO:0008270">
    <property type="term" value="F:zinc ion binding"/>
    <property type="evidence" value="ECO:0007669"/>
    <property type="project" value="UniProtKB-UniRule"/>
</dbReference>
<dbReference type="HAMAP" id="MF_01924">
    <property type="entry name" value="A_A_dipeptidase"/>
    <property type="match status" value="1"/>
</dbReference>
<accession>A0A1I3Q6K8</accession>
<evidence type="ECO:0000256" key="7">
    <source>
        <dbReference type="ARBA" id="ARBA00023049"/>
    </source>
</evidence>
<dbReference type="GO" id="GO:0006508">
    <property type="term" value="P:proteolysis"/>
    <property type="evidence" value="ECO:0007669"/>
    <property type="project" value="UniProtKB-KW"/>
</dbReference>
<comment type="catalytic activity">
    <reaction evidence="1 9">
        <text>D-alanyl-D-alanine + H2O = 2 D-alanine</text>
        <dbReference type="Rhea" id="RHEA:20661"/>
        <dbReference type="ChEBI" id="CHEBI:15377"/>
        <dbReference type="ChEBI" id="CHEBI:57416"/>
        <dbReference type="ChEBI" id="CHEBI:57822"/>
        <dbReference type="EC" id="3.4.13.22"/>
    </reaction>
</comment>
<feature type="binding site" evidence="9">
    <location>
        <position position="170"/>
    </location>
    <ligand>
        <name>Zn(2+)</name>
        <dbReference type="ChEBI" id="CHEBI:29105"/>
        <note>catalytic</note>
    </ligand>
</feature>
<gene>
    <name evidence="9" type="primary">ddpX</name>
    <name evidence="10" type="ORF">SAMN04488095_2446</name>
</gene>